<dbReference type="InterPro" id="IPR009576">
    <property type="entry name" value="Biofilm_formation_YgiB"/>
</dbReference>
<name>A0A348HES0_9GAMM</name>
<feature type="region of interest" description="Disordered" evidence="1">
    <location>
        <begin position="249"/>
        <end position="386"/>
    </location>
</feature>
<dbReference type="EMBL" id="AP018933">
    <property type="protein sequence ID" value="BBG30122.1"/>
    <property type="molecule type" value="Genomic_DNA"/>
</dbReference>
<feature type="region of interest" description="Disordered" evidence="1">
    <location>
        <begin position="203"/>
        <end position="226"/>
    </location>
</feature>
<sequence>MALQAHTHQGYTMTRSLHSGRHQTIALAITALLAGAPHAMAAPSGDGSDGEQVRLTLDLPMRTTLECMEILGNGASTQCVRAYTSAYEEARAHPPQYASRQQCETQHAQTVCEMNTSSRWVPIIIGMQLTLQGTLPATVVGQAQKEVTQQNTPARDTSRQLAKALIQEAPAAFSIAKSMPLFGDRDAALPLIEPVKHEAIATTQPVPEASSPAASTYPAAATPSESGLSSMVAPALAGAAVATALQSGASHKAPAPQPTATTPSASSYGSNGSYNSADYRYGAPPTPAYDNGRSSSGSTRPTSTAPTAASRQNSTLGNTLRQGAANNDDQQHAASGALSRGNTGSSTAARQGWGSSSSSGGSRFSSSSTSKSSGSTSRRSFFGKKR</sequence>
<feature type="compositionally biased region" description="Polar residues" evidence="1">
    <location>
        <begin position="312"/>
        <end position="328"/>
    </location>
</feature>
<protein>
    <submittedName>
        <fullName evidence="3">Predicted integral membrane protein</fullName>
    </submittedName>
</protein>
<evidence type="ECO:0000313" key="4">
    <source>
        <dbReference type="Proteomes" id="UP000267342"/>
    </source>
</evidence>
<gene>
    <name evidence="3" type="ORF">ZBT109_1362</name>
</gene>
<accession>A0A348HES0</accession>
<feature type="compositionally biased region" description="Polar residues" evidence="1">
    <location>
        <begin position="340"/>
        <end position="349"/>
    </location>
</feature>
<feature type="compositionally biased region" description="Low complexity" evidence="1">
    <location>
        <begin position="292"/>
        <end position="311"/>
    </location>
</feature>
<dbReference type="Pfam" id="PF06693">
    <property type="entry name" value="DUF1190"/>
    <property type="match status" value="1"/>
</dbReference>
<reference evidence="3 4" key="1">
    <citation type="submission" date="2018-09" db="EMBL/GenBank/DDBJ databases">
        <title>Zymobacter palmae IAM14233 (=T109) whole genome analysis.</title>
        <authorList>
            <person name="Yanase H."/>
        </authorList>
    </citation>
    <scope>NUCLEOTIDE SEQUENCE [LARGE SCALE GENOMIC DNA]</scope>
    <source>
        <strain evidence="3 4">IAM14233</strain>
    </source>
</reference>
<feature type="compositionally biased region" description="Low complexity" evidence="1">
    <location>
        <begin position="249"/>
        <end position="277"/>
    </location>
</feature>
<keyword evidence="4" id="KW-1185">Reference proteome</keyword>
<keyword evidence="2" id="KW-0732">Signal</keyword>
<feature type="compositionally biased region" description="Low complexity" evidence="1">
    <location>
        <begin position="354"/>
        <end position="380"/>
    </location>
</feature>
<evidence type="ECO:0000256" key="1">
    <source>
        <dbReference type="SAM" id="MobiDB-lite"/>
    </source>
</evidence>
<feature type="signal peptide" evidence="2">
    <location>
        <begin position="1"/>
        <end position="41"/>
    </location>
</feature>
<organism evidence="3 4">
    <name type="scientific">Zymobacter palmae</name>
    <dbReference type="NCBI Taxonomy" id="33074"/>
    <lineage>
        <taxon>Bacteria</taxon>
        <taxon>Pseudomonadati</taxon>
        <taxon>Pseudomonadota</taxon>
        <taxon>Gammaproteobacteria</taxon>
        <taxon>Oceanospirillales</taxon>
        <taxon>Halomonadaceae</taxon>
        <taxon>Zymobacter group</taxon>
        <taxon>Zymobacter</taxon>
    </lineage>
</organism>
<evidence type="ECO:0000313" key="3">
    <source>
        <dbReference type="EMBL" id="BBG30122.1"/>
    </source>
</evidence>
<dbReference type="AlphaFoldDB" id="A0A348HES0"/>
<proteinExistence type="predicted"/>
<dbReference type="KEGG" id="zpl:ZBT109_1362"/>
<dbReference type="Proteomes" id="UP000267342">
    <property type="component" value="Chromosome"/>
</dbReference>
<dbReference type="STRING" id="1123510.GCA_000620025_00354"/>
<feature type="compositionally biased region" description="Low complexity" evidence="1">
    <location>
        <begin position="207"/>
        <end position="226"/>
    </location>
</feature>
<evidence type="ECO:0000256" key="2">
    <source>
        <dbReference type="SAM" id="SignalP"/>
    </source>
</evidence>
<feature type="chain" id="PRO_5016998474" evidence="2">
    <location>
        <begin position="42"/>
        <end position="386"/>
    </location>
</feature>